<dbReference type="Proteomes" id="UP000053095">
    <property type="component" value="Unassembled WGS sequence"/>
</dbReference>
<dbReference type="EMBL" id="DF933820">
    <property type="protein sequence ID" value="GAM37468.1"/>
    <property type="molecule type" value="Genomic_DNA"/>
</dbReference>
<dbReference type="Pfam" id="PF02854">
    <property type="entry name" value="MIF4G"/>
    <property type="match status" value="2"/>
</dbReference>
<evidence type="ECO:0000259" key="4">
    <source>
        <dbReference type="PROSITE" id="PS50006"/>
    </source>
</evidence>
<dbReference type="Gene3D" id="4.10.80.160">
    <property type="match status" value="1"/>
</dbReference>
<feature type="region of interest" description="Disordered" evidence="3">
    <location>
        <begin position="926"/>
        <end position="953"/>
    </location>
</feature>
<dbReference type="InterPro" id="IPR000253">
    <property type="entry name" value="FHA_dom"/>
</dbReference>
<comment type="subcellular location">
    <subcellularLocation>
        <location evidence="1">Cytoplasm</location>
    </subcellularLocation>
</comment>
<dbReference type="GO" id="GO:0000184">
    <property type="term" value="P:nuclear-transcribed mRNA catabolic process, nonsense-mediated decay"/>
    <property type="evidence" value="ECO:0007669"/>
    <property type="project" value="InterPro"/>
</dbReference>
<dbReference type="InterPro" id="IPR016024">
    <property type="entry name" value="ARM-type_fold"/>
</dbReference>
<dbReference type="InterPro" id="IPR007193">
    <property type="entry name" value="Upf2/Nmd2_C"/>
</dbReference>
<dbReference type="CDD" id="cd22699">
    <property type="entry name" value="FHA_PLM2-like"/>
    <property type="match status" value="1"/>
</dbReference>
<feature type="region of interest" description="Disordered" evidence="3">
    <location>
        <begin position="670"/>
        <end position="709"/>
    </location>
</feature>
<feature type="compositionally biased region" description="Low complexity" evidence="3">
    <location>
        <begin position="756"/>
        <end position="767"/>
    </location>
</feature>
<feature type="region of interest" description="Disordered" evidence="3">
    <location>
        <begin position="24"/>
        <end position="73"/>
    </location>
</feature>
<evidence type="ECO:0000313" key="5">
    <source>
        <dbReference type="EMBL" id="GAM37468.1"/>
    </source>
</evidence>
<dbReference type="SMART" id="SM00543">
    <property type="entry name" value="MIF4G"/>
    <property type="match status" value="2"/>
</dbReference>
<feature type="compositionally biased region" description="Basic and acidic residues" evidence="3">
    <location>
        <begin position="1647"/>
        <end position="1661"/>
    </location>
</feature>
<feature type="compositionally biased region" description="Acidic residues" evidence="3">
    <location>
        <begin position="1434"/>
        <end position="1449"/>
    </location>
</feature>
<evidence type="ECO:0000256" key="3">
    <source>
        <dbReference type="SAM" id="MobiDB-lite"/>
    </source>
</evidence>
<evidence type="ECO:0000313" key="6">
    <source>
        <dbReference type="Proteomes" id="UP000053095"/>
    </source>
</evidence>
<keyword evidence="6" id="KW-1185">Reference proteome</keyword>
<dbReference type="Pfam" id="PF04050">
    <property type="entry name" value="Upf2"/>
    <property type="match status" value="1"/>
</dbReference>
<feature type="domain" description="FHA" evidence="4">
    <location>
        <begin position="108"/>
        <end position="161"/>
    </location>
</feature>
<dbReference type="GO" id="GO:0003723">
    <property type="term" value="F:RNA binding"/>
    <property type="evidence" value="ECO:0007669"/>
    <property type="project" value="InterPro"/>
</dbReference>
<dbReference type="SUPFAM" id="SSF48371">
    <property type="entry name" value="ARM repeat"/>
    <property type="match status" value="2"/>
</dbReference>
<accession>A0A6V8HGQ0</accession>
<sequence>MESSPPRATMNGVGPAAGVKRPASLLPAFEPLSSSPALPRPQKRMARDAGDYPTPVPTSSTHIMSSSPPHMSMARPKLQRSVFSSSTTERAPLSTVPTLMLPESGESLLMGRSSASCHHQLSANRLISRVHVKATYKPAGNPFDRDRVEIMCTGWNGIKLHCQGKTYDLAKGKTFTSDIKDVDIMIDVHDARVLVQWPRNERKESSSTEPELAWDASSPSKSRRDLQQSPIKEAPRLVSPTSPSPLARNRIPPSSPLLSPSRLHSTISIYEDEPLSPTPANREAKTLNASITTTFDHSLNDSHLSALSDTFEDFSDHDEENDPIVHSFGPFGENLLPRMAQFRAGDSPVRVTRPRTQPEPLRSVHSPPQPVAIKKEEAQEKKREKEEEPEEKPKIDERRAAAIAAIQNHAANQLAYSRLSSTPLSTILQNLPASFWKSDSNAFERFTRQEVRAVLEDTKCIGEVIREGKDAAGKALESEFYYIPDNDDDEMRRQAVVNDLRKPGELRDLNERAWVGESDIFEVSKSLDSSLKKNTAFIKRLRTGISASALATFIADIRTLSLHKYLSEIISACYEGLCKLKSPGEVAAGVEIVSALHQRFGPHEFTKQIGWLLGRGLSSPDKSQLKALSQDVREREEKERLSRHRILLKVVTELWLVGVLKTLDDIERPDDLGAKNKDASSGAGGKSLDGPSRVKSAAKGDPEKESDPYPLEVLKDLLGHDRDHTNLPLAVLFVKSFSWDVLGVKTAEEGRKTVDADGTTTATEGGVQPEETNGDTVTEPPLASEKLQLRFKNILTRYLEDVKAHVVRDQKALTAQSRRNAEAYVKSGEIFEDRQANFEKQSKAHEKLVANTQAMCEILGVEMPSLVDKEAADASTTGGIGLVKTAEYLRGQGDGAGIWEDEEERRFYENLADLKGKVPAVLLEDGKKKKGDADEQAKGQDATEKTDTATEDSKAVAEADNESVAIVNKTVGAQVDALLVKLPDLQTKDQVDQLALDFCFLNSKASRNRLIKALQDIPKGRTDLLPLYSRLVATLGQHMPDIPQGLITYLDEEFRSLQRRKQKEFLGQVRMINIRYLAELTKFGVVPEHVIFHCLKVCLDDFSRTNIEIMGNLLENCGRYLLRNPETSPRMSSFLETVGRKKAATHLGQQERMIIENALYYVDPPERPAIQQKERTPMELFIRKLLYLDMNKRNYTKILKSIRKLHWEESEVVDILERVFSRPHKVKYGNIHLLAILASALYRYHQDFVIGVVDNVLESITLGLELNDFKFNQKRVAEVKYLGELYNYKMIDSPVIFDALYRIVAFGHENGTPSPNKINILDMPDDFFRIRLVCTILDTCGVCFDRGSAKKKLDFFLTYFQYYIFTKDPLPMDVDFLVQDTYSLVRPQWKIAGDIEEAGRLFSEAIAQNYKVQDGDKGADVEDDDVESISSDANGEEGLDEDGVPDIDDGQSSAEEAEPFAQTIDQDGEGADSESEDEKIFVARQEEERDPEAEADFDRAFEKMMAESMEGRRFERKALFDIPLPMRPSRREQTASDEMPVERSQQPANTMAFSLMTKKGNRQQTRTIELPSDSSFAIAMKTQQQADREEQQRIKNLVLSYDPGETEQPEGEQGLSIITQEPIITHGKRNPRSPYRSTNAKTSAIVSEKRPSRDNRMDKSNRPGFRSRKLQLSDVDW</sequence>
<feature type="compositionally biased region" description="Basic and acidic residues" evidence="3">
    <location>
        <begin position="373"/>
        <end position="395"/>
    </location>
</feature>
<evidence type="ECO:0000256" key="1">
    <source>
        <dbReference type="ARBA" id="ARBA00004496"/>
    </source>
</evidence>
<dbReference type="PANTHER" id="PTHR12839">
    <property type="entry name" value="NONSENSE-MEDIATED MRNA DECAY PROTEIN 2 UP-FRAMESHIFT SUPPRESSOR 2"/>
    <property type="match status" value="1"/>
</dbReference>
<name>A0A6V8HGQ0_TALPI</name>
<dbReference type="PROSITE" id="PS50006">
    <property type="entry name" value="FHA_DOMAIN"/>
    <property type="match status" value="1"/>
</dbReference>
<gene>
    <name evidence="5" type="ORF">TCE0_024f07411</name>
</gene>
<feature type="compositionally biased region" description="Low complexity" evidence="3">
    <location>
        <begin position="57"/>
        <end position="73"/>
    </location>
</feature>
<feature type="region of interest" description="Disordered" evidence="3">
    <location>
        <begin position="752"/>
        <end position="781"/>
    </location>
</feature>
<feature type="compositionally biased region" description="Polar residues" evidence="3">
    <location>
        <begin position="1635"/>
        <end position="1645"/>
    </location>
</feature>
<dbReference type="GO" id="GO:0005737">
    <property type="term" value="C:cytoplasm"/>
    <property type="evidence" value="ECO:0007669"/>
    <property type="project" value="UniProtKB-SubCell"/>
</dbReference>
<proteinExistence type="predicted"/>
<comment type="caution">
    <text evidence="5">The sequence shown here is derived from an EMBL/GenBank/DDBJ whole genome shotgun (WGS) entry which is preliminary data.</text>
</comment>
<feature type="region of interest" description="Disordered" evidence="3">
    <location>
        <begin position="343"/>
        <end position="395"/>
    </location>
</feature>
<feature type="region of interest" description="Disordered" evidence="3">
    <location>
        <begin position="1413"/>
        <end position="1457"/>
    </location>
</feature>
<feature type="region of interest" description="Disordered" evidence="3">
    <location>
        <begin position="1601"/>
        <end position="1677"/>
    </location>
</feature>
<protein>
    <recommendedName>
        <fullName evidence="4">FHA domain-containing protein</fullName>
    </recommendedName>
</protein>
<dbReference type="PANTHER" id="PTHR12839:SF7">
    <property type="entry name" value="REGULATOR OF NONSENSE TRANSCRIPTS 2"/>
    <property type="match status" value="1"/>
</dbReference>
<dbReference type="GO" id="GO:0035145">
    <property type="term" value="C:exon-exon junction complex"/>
    <property type="evidence" value="ECO:0007669"/>
    <property type="project" value="TreeGrafter"/>
</dbReference>
<dbReference type="InterPro" id="IPR003890">
    <property type="entry name" value="MIF4G-like_typ-3"/>
</dbReference>
<evidence type="ECO:0000256" key="2">
    <source>
        <dbReference type="ARBA" id="ARBA00022490"/>
    </source>
</evidence>
<dbReference type="FunFam" id="4.10.80.160:FF:000001">
    <property type="entry name" value="Nonsense-mediated mRNA decay factor (Upf2)"/>
    <property type="match status" value="1"/>
</dbReference>
<organism evidence="5 6">
    <name type="scientific">Talaromyces pinophilus</name>
    <name type="common">Penicillium pinophilum</name>
    <dbReference type="NCBI Taxonomy" id="128442"/>
    <lineage>
        <taxon>Eukaryota</taxon>
        <taxon>Fungi</taxon>
        <taxon>Dikarya</taxon>
        <taxon>Ascomycota</taxon>
        <taxon>Pezizomycotina</taxon>
        <taxon>Eurotiomycetes</taxon>
        <taxon>Eurotiomycetidae</taxon>
        <taxon>Eurotiales</taxon>
        <taxon>Trichocomaceae</taxon>
        <taxon>Talaromyces</taxon>
        <taxon>Talaromyces sect. Talaromyces</taxon>
    </lineage>
</organism>
<feature type="compositionally biased region" description="Basic and acidic residues" evidence="3">
    <location>
        <begin position="698"/>
        <end position="709"/>
    </location>
</feature>
<reference evidence="6" key="1">
    <citation type="journal article" date="2015" name="Genome Announc.">
        <title>Draft genome sequence of Talaromyces cellulolyticus strain Y-94, a source of lignocellulosic biomass-degrading enzymes.</title>
        <authorList>
            <person name="Fujii T."/>
            <person name="Koike H."/>
            <person name="Sawayama S."/>
            <person name="Yano S."/>
            <person name="Inoue H."/>
        </authorList>
    </citation>
    <scope>NUCLEOTIDE SEQUENCE [LARGE SCALE GENOMIC DNA]</scope>
    <source>
        <strain evidence="6">Y-94</strain>
    </source>
</reference>
<dbReference type="Gene3D" id="1.25.40.180">
    <property type="match status" value="3"/>
</dbReference>
<feature type="region of interest" description="Disordered" evidence="3">
    <location>
        <begin position="200"/>
        <end position="261"/>
    </location>
</feature>
<dbReference type="FunFam" id="1.25.40.180:FF:000037">
    <property type="entry name" value="Nonsense-mediated mRNA decay factor (Upf2)"/>
    <property type="match status" value="1"/>
</dbReference>
<dbReference type="InterPro" id="IPR039762">
    <property type="entry name" value="Nmd2/UPF2"/>
</dbReference>
<dbReference type="FunFam" id="1.25.40.180:FF:000052">
    <property type="entry name" value="Nonsense-mediated mRNA decay factor"/>
    <property type="match status" value="1"/>
</dbReference>
<keyword evidence="2" id="KW-0963">Cytoplasm</keyword>